<dbReference type="Proteomes" id="UP000708148">
    <property type="component" value="Unassembled WGS sequence"/>
</dbReference>
<dbReference type="EMBL" id="CAJHUC010001462">
    <property type="protein sequence ID" value="CAD7701221.1"/>
    <property type="molecule type" value="Genomic_DNA"/>
</dbReference>
<reference evidence="1" key="1">
    <citation type="submission" date="2020-12" db="EMBL/GenBank/DDBJ databases">
        <authorList>
            <person name="Iha C."/>
        </authorList>
    </citation>
    <scope>NUCLEOTIDE SEQUENCE</scope>
</reference>
<name>A0A8S1J4V0_9CHLO</name>
<gene>
    <name evidence="1" type="ORF">OSTQU699_LOCUS6580</name>
</gene>
<protein>
    <submittedName>
        <fullName evidence="1">Uncharacterized protein</fullName>
    </submittedName>
</protein>
<organism evidence="1 2">
    <name type="scientific">Ostreobium quekettii</name>
    <dbReference type="NCBI Taxonomy" id="121088"/>
    <lineage>
        <taxon>Eukaryota</taxon>
        <taxon>Viridiplantae</taxon>
        <taxon>Chlorophyta</taxon>
        <taxon>core chlorophytes</taxon>
        <taxon>Ulvophyceae</taxon>
        <taxon>TCBD clade</taxon>
        <taxon>Bryopsidales</taxon>
        <taxon>Ostreobineae</taxon>
        <taxon>Ostreobiaceae</taxon>
        <taxon>Ostreobium</taxon>
    </lineage>
</organism>
<comment type="caution">
    <text evidence="1">The sequence shown here is derived from an EMBL/GenBank/DDBJ whole genome shotgun (WGS) entry which is preliminary data.</text>
</comment>
<keyword evidence="2" id="KW-1185">Reference proteome</keyword>
<accession>A0A8S1J4V0</accession>
<proteinExistence type="predicted"/>
<evidence type="ECO:0000313" key="2">
    <source>
        <dbReference type="Proteomes" id="UP000708148"/>
    </source>
</evidence>
<dbReference type="AlphaFoldDB" id="A0A8S1J4V0"/>
<evidence type="ECO:0000313" key="1">
    <source>
        <dbReference type="EMBL" id="CAD7701221.1"/>
    </source>
</evidence>
<sequence length="104" mass="11391">MRGWTAEGGDWWGRGRLCGLWVGIVFDCFDCRKGLVWEGGAGCGLGTMEQPARWGLDTGHIVKGMTCCLASLSKGEEKGELCKWGTWHSGFLTVPLGPKYRAPR</sequence>